<feature type="transmembrane region" description="Helical" evidence="1">
    <location>
        <begin position="36"/>
        <end position="61"/>
    </location>
</feature>
<keyword evidence="1" id="KW-0812">Transmembrane</keyword>
<proteinExistence type="predicted"/>
<dbReference type="Proteomes" id="UP001500945">
    <property type="component" value="Unassembled WGS sequence"/>
</dbReference>
<gene>
    <name evidence="2" type="ORF">GCM10023168_06480</name>
</gene>
<protein>
    <submittedName>
        <fullName evidence="2">Uncharacterized protein</fullName>
    </submittedName>
</protein>
<sequence length="75" mass="7692">MATSLSDAAGVVVVAPKAEPAAMPPPRRAATPRTAALVRILVVMIGSLVLFEGMGGLGVHVRGNQPGVKRPQRPV</sequence>
<evidence type="ECO:0000256" key="1">
    <source>
        <dbReference type="SAM" id="Phobius"/>
    </source>
</evidence>
<accession>A0ABP8K2H3</accession>
<keyword evidence="1" id="KW-1133">Transmembrane helix</keyword>
<organism evidence="2 3">
    <name type="scientific">Fodinibacter luteus</name>
    <dbReference type="NCBI Taxonomy" id="552064"/>
    <lineage>
        <taxon>Bacteria</taxon>
        <taxon>Bacillati</taxon>
        <taxon>Actinomycetota</taxon>
        <taxon>Actinomycetes</taxon>
        <taxon>Micrococcales</taxon>
        <taxon>Intrasporangiaceae</taxon>
        <taxon>Fodinibacter (ex Wang et al. 2009)</taxon>
    </lineage>
</organism>
<name>A0ABP8K2H3_9MICO</name>
<evidence type="ECO:0000313" key="2">
    <source>
        <dbReference type="EMBL" id="GAA4399337.1"/>
    </source>
</evidence>
<evidence type="ECO:0000313" key="3">
    <source>
        <dbReference type="Proteomes" id="UP001500945"/>
    </source>
</evidence>
<keyword evidence="1" id="KW-0472">Membrane</keyword>
<dbReference type="EMBL" id="BAABGM010000003">
    <property type="protein sequence ID" value="GAA4399337.1"/>
    <property type="molecule type" value="Genomic_DNA"/>
</dbReference>
<reference evidence="3" key="1">
    <citation type="journal article" date="2019" name="Int. J. Syst. Evol. Microbiol.">
        <title>The Global Catalogue of Microorganisms (GCM) 10K type strain sequencing project: providing services to taxonomists for standard genome sequencing and annotation.</title>
        <authorList>
            <consortium name="The Broad Institute Genomics Platform"/>
            <consortium name="The Broad Institute Genome Sequencing Center for Infectious Disease"/>
            <person name="Wu L."/>
            <person name="Ma J."/>
        </authorList>
    </citation>
    <scope>NUCLEOTIDE SEQUENCE [LARGE SCALE GENOMIC DNA]</scope>
    <source>
        <strain evidence="3">JCM 17809</strain>
    </source>
</reference>
<keyword evidence="3" id="KW-1185">Reference proteome</keyword>
<comment type="caution">
    <text evidence="2">The sequence shown here is derived from an EMBL/GenBank/DDBJ whole genome shotgun (WGS) entry which is preliminary data.</text>
</comment>